<dbReference type="GeneID" id="43596886"/>
<evidence type="ECO:0000313" key="2">
    <source>
        <dbReference type="EMBL" id="RDL39697.1"/>
    </source>
</evidence>
<organism evidence="2 3">
    <name type="scientific">Venustampulla echinocandica</name>
    <dbReference type="NCBI Taxonomy" id="2656787"/>
    <lineage>
        <taxon>Eukaryota</taxon>
        <taxon>Fungi</taxon>
        <taxon>Dikarya</taxon>
        <taxon>Ascomycota</taxon>
        <taxon>Pezizomycotina</taxon>
        <taxon>Leotiomycetes</taxon>
        <taxon>Helotiales</taxon>
        <taxon>Pleuroascaceae</taxon>
        <taxon>Venustampulla</taxon>
    </lineage>
</organism>
<dbReference type="RefSeq" id="XP_031872353.1">
    <property type="nucleotide sequence ID" value="XM_032012660.1"/>
</dbReference>
<sequence length="201" mass="22616">MNGSSIQIPSAAGPQFTMFPKLPLEVRVLIWRHAMENIGSRLVNSTLKEPSNTVPGVLQACKLSRKEGLKKYHRCGVCLGWSGETYAYFISYDTDMLVLDVPSGVEPYMLEMIDDMKCGDVPITLTHMNQWKFLKVEKLQRLVVGWDYWRWLCKSAAREGKFRDVVAEDHGSSEINSDDVFGSGTVVEIKIATGKEAIRVL</sequence>
<keyword evidence="3" id="KW-1185">Reference proteome</keyword>
<accession>A0A370TVY8</accession>
<name>A0A370TVY8_9HELO</name>
<dbReference type="EMBL" id="NPIC01000002">
    <property type="protein sequence ID" value="RDL39697.1"/>
    <property type="molecule type" value="Genomic_DNA"/>
</dbReference>
<dbReference type="OrthoDB" id="3555024at2759"/>
<dbReference type="Proteomes" id="UP000254866">
    <property type="component" value="Unassembled WGS sequence"/>
</dbReference>
<dbReference type="AlphaFoldDB" id="A0A370TVY8"/>
<proteinExistence type="predicted"/>
<dbReference type="PANTHER" id="PTHR35910:SF6">
    <property type="entry name" value="2EXR DOMAIN-CONTAINING PROTEIN"/>
    <property type="match status" value="1"/>
</dbReference>
<evidence type="ECO:0000259" key="1">
    <source>
        <dbReference type="Pfam" id="PF20150"/>
    </source>
</evidence>
<dbReference type="PANTHER" id="PTHR35910">
    <property type="entry name" value="2EXR DOMAIN-CONTAINING PROTEIN"/>
    <property type="match status" value="1"/>
</dbReference>
<dbReference type="InterPro" id="IPR045518">
    <property type="entry name" value="2EXR"/>
</dbReference>
<gene>
    <name evidence="2" type="ORF">BP5553_04037</name>
</gene>
<dbReference type="Pfam" id="PF20150">
    <property type="entry name" value="2EXR"/>
    <property type="match status" value="1"/>
</dbReference>
<evidence type="ECO:0000313" key="3">
    <source>
        <dbReference type="Proteomes" id="UP000254866"/>
    </source>
</evidence>
<comment type="caution">
    <text evidence="2">The sequence shown here is derived from an EMBL/GenBank/DDBJ whole genome shotgun (WGS) entry which is preliminary data.</text>
</comment>
<reference evidence="2 3" key="1">
    <citation type="journal article" date="2018" name="IMA Fungus">
        <title>IMA Genome-F 9: Draft genome sequence of Annulohypoxylon stygium, Aspergillus mulundensis, Berkeleyomyces basicola (syn. Thielaviopsis basicola), Ceratocystis smalleyi, two Cercospora beticola strains, Coleophoma cylindrospora, Fusarium fracticaudum, Phialophora cf. hyalina, and Morchella septimelata.</title>
        <authorList>
            <person name="Wingfield B.D."/>
            <person name="Bills G.F."/>
            <person name="Dong Y."/>
            <person name="Huang W."/>
            <person name="Nel W.J."/>
            <person name="Swalarsk-Parry B.S."/>
            <person name="Vaghefi N."/>
            <person name="Wilken P.M."/>
            <person name="An Z."/>
            <person name="de Beer Z.W."/>
            <person name="De Vos L."/>
            <person name="Chen L."/>
            <person name="Duong T.A."/>
            <person name="Gao Y."/>
            <person name="Hammerbacher A."/>
            <person name="Kikkert J.R."/>
            <person name="Li Y."/>
            <person name="Li H."/>
            <person name="Li K."/>
            <person name="Li Q."/>
            <person name="Liu X."/>
            <person name="Ma X."/>
            <person name="Naidoo K."/>
            <person name="Pethybridge S.J."/>
            <person name="Sun J."/>
            <person name="Steenkamp E.T."/>
            <person name="van der Nest M.A."/>
            <person name="van Wyk S."/>
            <person name="Wingfield M.J."/>
            <person name="Xiong C."/>
            <person name="Yue Q."/>
            <person name="Zhang X."/>
        </authorList>
    </citation>
    <scope>NUCLEOTIDE SEQUENCE [LARGE SCALE GENOMIC DNA]</scope>
    <source>
        <strain evidence="2 3">BP 5553</strain>
    </source>
</reference>
<feature type="domain" description="2EXR" evidence="1">
    <location>
        <begin position="16"/>
        <end position="97"/>
    </location>
</feature>
<protein>
    <recommendedName>
        <fullName evidence="1">2EXR domain-containing protein</fullName>
    </recommendedName>
</protein>